<evidence type="ECO:0000256" key="1">
    <source>
        <dbReference type="PROSITE-ProRule" id="PRU00042"/>
    </source>
</evidence>
<dbReference type="PROSITE" id="PS00028">
    <property type="entry name" value="ZINC_FINGER_C2H2_1"/>
    <property type="match status" value="1"/>
</dbReference>
<dbReference type="AlphaFoldDB" id="A0A9P8VZU7"/>
<keyword evidence="1" id="KW-0862">Zinc</keyword>
<dbReference type="OrthoDB" id="10613017at2759"/>
<dbReference type="EMBL" id="JAGPYM010000023">
    <property type="protein sequence ID" value="KAH6883505.1"/>
    <property type="molecule type" value="Genomic_DNA"/>
</dbReference>
<dbReference type="GO" id="GO:0008270">
    <property type="term" value="F:zinc ion binding"/>
    <property type="evidence" value="ECO:0007669"/>
    <property type="project" value="UniProtKB-KW"/>
</dbReference>
<dbReference type="InterPro" id="IPR013087">
    <property type="entry name" value="Znf_C2H2_type"/>
</dbReference>
<feature type="region of interest" description="Disordered" evidence="2">
    <location>
        <begin position="1"/>
        <end position="53"/>
    </location>
</feature>
<feature type="compositionally biased region" description="Polar residues" evidence="2">
    <location>
        <begin position="76"/>
        <end position="87"/>
    </location>
</feature>
<keyword evidence="1" id="KW-0863">Zinc-finger</keyword>
<proteinExistence type="predicted"/>
<gene>
    <name evidence="4" type="ORF">B0T10DRAFT_580489</name>
</gene>
<evidence type="ECO:0000313" key="4">
    <source>
        <dbReference type="EMBL" id="KAH6883505.1"/>
    </source>
</evidence>
<feature type="domain" description="C2H2-type" evidence="3">
    <location>
        <begin position="229"/>
        <end position="257"/>
    </location>
</feature>
<feature type="compositionally biased region" description="Polar residues" evidence="2">
    <location>
        <begin position="1"/>
        <end position="22"/>
    </location>
</feature>
<keyword evidence="1" id="KW-0479">Metal-binding</keyword>
<keyword evidence="5" id="KW-1185">Reference proteome</keyword>
<name>A0A9P8VZU7_9HYPO</name>
<evidence type="ECO:0000313" key="5">
    <source>
        <dbReference type="Proteomes" id="UP000777438"/>
    </source>
</evidence>
<evidence type="ECO:0000256" key="2">
    <source>
        <dbReference type="SAM" id="MobiDB-lite"/>
    </source>
</evidence>
<dbReference type="PROSITE" id="PS50157">
    <property type="entry name" value="ZINC_FINGER_C2H2_2"/>
    <property type="match status" value="1"/>
</dbReference>
<accession>A0A9P8VZU7</accession>
<feature type="region of interest" description="Disordered" evidence="2">
    <location>
        <begin position="76"/>
        <end position="102"/>
    </location>
</feature>
<reference evidence="4 5" key="1">
    <citation type="journal article" date="2021" name="Nat. Commun.">
        <title>Genetic determinants of endophytism in the Arabidopsis root mycobiome.</title>
        <authorList>
            <person name="Mesny F."/>
            <person name="Miyauchi S."/>
            <person name="Thiergart T."/>
            <person name="Pickel B."/>
            <person name="Atanasova L."/>
            <person name="Karlsson M."/>
            <person name="Huettel B."/>
            <person name="Barry K.W."/>
            <person name="Haridas S."/>
            <person name="Chen C."/>
            <person name="Bauer D."/>
            <person name="Andreopoulos W."/>
            <person name="Pangilinan J."/>
            <person name="LaButti K."/>
            <person name="Riley R."/>
            <person name="Lipzen A."/>
            <person name="Clum A."/>
            <person name="Drula E."/>
            <person name="Henrissat B."/>
            <person name="Kohler A."/>
            <person name="Grigoriev I.V."/>
            <person name="Martin F.M."/>
            <person name="Hacquard S."/>
        </authorList>
    </citation>
    <scope>NUCLEOTIDE SEQUENCE [LARGE SCALE GENOMIC DNA]</scope>
    <source>
        <strain evidence="4 5">MPI-CAGE-CH-0241</strain>
    </source>
</reference>
<evidence type="ECO:0000259" key="3">
    <source>
        <dbReference type="PROSITE" id="PS50157"/>
    </source>
</evidence>
<dbReference type="Proteomes" id="UP000777438">
    <property type="component" value="Unassembled WGS sequence"/>
</dbReference>
<comment type="caution">
    <text evidence="4">The sequence shown here is derived from an EMBL/GenBank/DDBJ whole genome shotgun (WGS) entry which is preliminary data.</text>
</comment>
<organism evidence="4 5">
    <name type="scientific">Thelonectria olida</name>
    <dbReference type="NCBI Taxonomy" id="1576542"/>
    <lineage>
        <taxon>Eukaryota</taxon>
        <taxon>Fungi</taxon>
        <taxon>Dikarya</taxon>
        <taxon>Ascomycota</taxon>
        <taxon>Pezizomycotina</taxon>
        <taxon>Sordariomycetes</taxon>
        <taxon>Hypocreomycetidae</taxon>
        <taxon>Hypocreales</taxon>
        <taxon>Nectriaceae</taxon>
        <taxon>Thelonectria</taxon>
    </lineage>
</organism>
<protein>
    <recommendedName>
        <fullName evidence="3">C2H2-type domain-containing protein</fullName>
    </recommendedName>
</protein>
<sequence>MSVSQKPNDSMTYTEVPKTSLSGIFRTIKPKPPITAPDPTGRPQAAIPRDADDRTTYFPLSKVSQRTFCTLTSKLPVTAPTSGSQSREPGVPPGQVPSTQLGAGAFVPVNTEADSSARPVGQIQAPKLQTPQVPTAHVPSVNTDVVTRSHSGTLYLIREQSSVRFPDKPPLKPLVRVPFPNNIQLQTGEPRFGQPPHEVPPYFLDRLRELTGSQDENPLISAFLTKGLYRCPWCQKRYDRAVSFTDHLVLNHSRSPDPKQGPIVSRAELESGVDSDIIDLTSES</sequence>